<dbReference type="EMBL" id="BAAAGX010000035">
    <property type="protein sequence ID" value="GAA0276691.1"/>
    <property type="molecule type" value="Genomic_DNA"/>
</dbReference>
<evidence type="ECO:0000259" key="8">
    <source>
        <dbReference type="Pfam" id="PF02771"/>
    </source>
</evidence>
<dbReference type="RefSeq" id="WP_344653758.1">
    <property type="nucleotide sequence ID" value="NZ_BAAAGX010000035.1"/>
</dbReference>
<dbReference type="Pfam" id="PF00441">
    <property type="entry name" value="Acyl-CoA_dh_1"/>
    <property type="match status" value="1"/>
</dbReference>
<keyword evidence="5" id="KW-0560">Oxidoreductase</keyword>
<dbReference type="InterPro" id="IPR013786">
    <property type="entry name" value="AcylCoA_DH/ox_N"/>
</dbReference>
<proteinExistence type="inferred from homology"/>
<comment type="cofactor">
    <cofactor evidence="1 5">
        <name>FAD</name>
        <dbReference type="ChEBI" id="CHEBI:57692"/>
    </cofactor>
</comment>
<dbReference type="Pfam" id="PF02770">
    <property type="entry name" value="Acyl-CoA_dh_M"/>
    <property type="match status" value="1"/>
</dbReference>
<comment type="similarity">
    <text evidence="2 5">Belongs to the acyl-CoA dehydrogenase family.</text>
</comment>
<dbReference type="Gene3D" id="2.40.110.10">
    <property type="entry name" value="Butyryl-CoA Dehydrogenase, subunit A, domain 2"/>
    <property type="match status" value="1"/>
</dbReference>
<comment type="caution">
    <text evidence="9">The sequence shown here is derived from an EMBL/GenBank/DDBJ whole genome shotgun (WGS) entry which is preliminary data.</text>
</comment>
<dbReference type="InterPro" id="IPR046373">
    <property type="entry name" value="Acyl-CoA_Oxase/DH_mid-dom_sf"/>
</dbReference>
<evidence type="ECO:0000313" key="10">
    <source>
        <dbReference type="Proteomes" id="UP001500967"/>
    </source>
</evidence>
<evidence type="ECO:0000259" key="6">
    <source>
        <dbReference type="Pfam" id="PF00441"/>
    </source>
</evidence>
<evidence type="ECO:0000259" key="7">
    <source>
        <dbReference type="Pfam" id="PF02770"/>
    </source>
</evidence>
<evidence type="ECO:0000256" key="3">
    <source>
        <dbReference type="ARBA" id="ARBA00022630"/>
    </source>
</evidence>
<keyword evidence="10" id="KW-1185">Reference proteome</keyword>
<dbReference type="Proteomes" id="UP001500967">
    <property type="component" value="Unassembled WGS sequence"/>
</dbReference>
<evidence type="ECO:0000256" key="1">
    <source>
        <dbReference type="ARBA" id="ARBA00001974"/>
    </source>
</evidence>
<keyword evidence="3 5" id="KW-0285">Flavoprotein</keyword>
<dbReference type="InterPro" id="IPR009075">
    <property type="entry name" value="AcylCo_DH/oxidase_C"/>
</dbReference>
<feature type="domain" description="Acyl-CoA dehydrogenase/oxidase N-terminal" evidence="8">
    <location>
        <begin position="7"/>
        <end position="118"/>
    </location>
</feature>
<evidence type="ECO:0000256" key="5">
    <source>
        <dbReference type="RuleBase" id="RU362125"/>
    </source>
</evidence>
<feature type="domain" description="Acyl-CoA oxidase/dehydrogenase middle" evidence="7">
    <location>
        <begin position="123"/>
        <end position="216"/>
    </location>
</feature>
<dbReference type="InterPro" id="IPR037069">
    <property type="entry name" value="AcylCoA_DH/ox_N_sf"/>
</dbReference>
<sequence>MDGYFATDSHDRIRHEVRAFAETEVRPRVPTMEADRGVAHELSRLIARQGWIGAAIDSRYGGMGAGHVAKTIIIEELSRVSGAMGAMAQASQLGVAKIIHFGTPAQKDRWLPAVAAGDCLPTIAVTETTSGSHVLGMATTARRDGDHYVLTGRKAFVGNSHVGDLHGVVARTGDRGGRSLSAFLVEADRPGFSLAPYRPAVGLPGFSFGELIFDECRVPVTNLLGAEGDGLDVAYSSSILVGRPNLTAVSLGIHEALVAETVRFAHRQRRYGAPLADLPTVRDQIGRMQSQLMTARLAAYHAAHLLDQGIACDAELQNAKLINAEYALDSARLAVEIHGAHGLFGEDSPIARYQRDAFHILPPAGTSAVQRLRLAEYALGTVKGAPWSTRFAPEPGEVVPLHAEPLIEAV</sequence>
<gene>
    <name evidence="9" type="ORF">GCM10009539_75590</name>
</gene>
<dbReference type="SUPFAM" id="SSF47203">
    <property type="entry name" value="Acyl-CoA dehydrogenase C-terminal domain-like"/>
    <property type="match status" value="1"/>
</dbReference>
<dbReference type="Gene3D" id="1.10.540.10">
    <property type="entry name" value="Acyl-CoA dehydrogenase/oxidase, N-terminal domain"/>
    <property type="match status" value="1"/>
</dbReference>
<dbReference type="Gene3D" id="1.20.140.10">
    <property type="entry name" value="Butyryl-CoA Dehydrogenase, subunit A, domain 3"/>
    <property type="match status" value="1"/>
</dbReference>
<dbReference type="PANTHER" id="PTHR43884:SF12">
    <property type="entry name" value="ISOVALERYL-COA DEHYDROGENASE, MITOCHONDRIAL-RELATED"/>
    <property type="match status" value="1"/>
</dbReference>
<evidence type="ECO:0000313" key="9">
    <source>
        <dbReference type="EMBL" id="GAA0276691.1"/>
    </source>
</evidence>
<dbReference type="Pfam" id="PF02771">
    <property type="entry name" value="Acyl-CoA_dh_N"/>
    <property type="match status" value="1"/>
</dbReference>
<organism evidence="9 10">
    <name type="scientific">Cryptosporangium japonicum</name>
    <dbReference type="NCBI Taxonomy" id="80872"/>
    <lineage>
        <taxon>Bacteria</taxon>
        <taxon>Bacillati</taxon>
        <taxon>Actinomycetota</taxon>
        <taxon>Actinomycetes</taxon>
        <taxon>Cryptosporangiales</taxon>
        <taxon>Cryptosporangiaceae</taxon>
        <taxon>Cryptosporangium</taxon>
    </lineage>
</organism>
<keyword evidence="4 5" id="KW-0274">FAD</keyword>
<dbReference type="PANTHER" id="PTHR43884">
    <property type="entry name" value="ACYL-COA DEHYDROGENASE"/>
    <property type="match status" value="1"/>
</dbReference>
<accession>A0ABP3EW01</accession>
<name>A0ABP3EW01_9ACTN</name>
<dbReference type="InterPro" id="IPR006091">
    <property type="entry name" value="Acyl-CoA_Oxase/DH_mid-dom"/>
</dbReference>
<feature type="domain" description="Acyl-CoA dehydrogenase/oxidase C-terminal" evidence="6">
    <location>
        <begin position="228"/>
        <end position="376"/>
    </location>
</feature>
<evidence type="ECO:0000256" key="4">
    <source>
        <dbReference type="ARBA" id="ARBA00022827"/>
    </source>
</evidence>
<reference evidence="10" key="1">
    <citation type="journal article" date="2019" name="Int. J. Syst. Evol. Microbiol.">
        <title>The Global Catalogue of Microorganisms (GCM) 10K type strain sequencing project: providing services to taxonomists for standard genome sequencing and annotation.</title>
        <authorList>
            <consortium name="The Broad Institute Genomics Platform"/>
            <consortium name="The Broad Institute Genome Sequencing Center for Infectious Disease"/>
            <person name="Wu L."/>
            <person name="Ma J."/>
        </authorList>
    </citation>
    <scope>NUCLEOTIDE SEQUENCE [LARGE SCALE GENOMIC DNA]</scope>
    <source>
        <strain evidence="10">JCM 10425</strain>
    </source>
</reference>
<dbReference type="SUPFAM" id="SSF56645">
    <property type="entry name" value="Acyl-CoA dehydrogenase NM domain-like"/>
    <property type="match status" value="1"/>
</dbReference>
<dbReference type="InterPro" id="IPR036250">
    <property type="entry name" value="AcylCo_DH-like_C"/>
</dbReference>
<protein>
    <submittedName>
        <fullName evidence="9">Acyl-CoA dehydrogenase family protein</fullName>
    </submittedName>
</protein>
<evidence type="ECO:0000256" key="2">
    <source>
        <dbReference type="ARBA" id="ARBA00009347"/>
    </source>
</evidence>
<dbReference type="InterPro" id="IPR009100">
    <property type="entry name" value="AcylCoA_DH/oxidase_NM_dom_sf"/>
</dbReference>